<dbReference type="Proteomes" id="UP000696280">
    <property type="component" value="Unassembled WGS sequence"/>
</dbReference>
<feature type="signal peptide" evidence="1">
    <location>
        <begin position="1"/>
        <end position="33"/>
    </location>
</feature>
<proteinExistence type="predicted"/>
<evidence type="ECO:0000313" key="2">
    <source>
        <dbReference type="EMBL" id="CAG8952845.1"/>
    </source>
</evidence>
<organism evidence="2 3">
    <name type="scientific">Hymenoscyphus fraxineus</name>
    <dbReference type="NCBI Taxonomy" id="746836"/>
    <lineage>
        <taxon>Eukaryota</taxon>
        <taxon>Fungi</taxon>
        <taxon>Dikarya</taxon>
        <taxon>Ascomycota</taxon>
        <taxon>Pezizomycotina</taxon>
        <taxon>Leotiomycetes</taxon>
        <taxon>Helotiales</taxon>
        <taxon>Helotiaceae</taxon>
        <taxon>Hymenoscyphus</taxon>
    </lineage>
</organism>
<accession>A0A9N9KVF5</accession>
<keyword evidence="1" id="KW-0732">Signal</keyword>
<dbReference type="EMBL" id="CAJVRL010000048">
    <property type="protein sequence ID" value="CAG8952845.1"/>
    <property type="molecule type" value="Genomic_DNA"/>
</dbReference>
<dbReference type="InterPro" id="IPR029058">
    <property type="entry name" value="AB_hydrolase_fold"/>
</dbReference>
<protein>
    <recommendedName>
        <fullName evidence="4">Alpha/beta-hydrolase</fullName>
    </recommendedName>
</protein>
<feature type="non-terminal residue" evidence="2">
    <location>
        <position position="1"/>
    </location>
</feature>
<dbReference type="OrthoDB" id="3504488at2759"/>
<evidence type="ECO:0000256" key="1">
    <source>
        <dbReference type="SAM" id="SignalP"/>
    </source>
</evidence>
<feature type="chain" id="PRO_5040118348" description="Alpha/beta-hydrolase" evidence="1">
    <location>
        <begin position="34"/>
        <end position="373"/>
    </location>
</feature>
<name>A0A9N9KVF5_9HELO</name>
<keyword evidence="3" id="KW-1185">Reference proteome</keyword>
<dbReference type="SUPFAM" id="SSF53474">
    <property type="entry name" value="alpha/beta-Hydrolases"/>
    <property type="match status" value="1"/>
</dbReference>
<evidence type="ECO:0008006" key="4">
    <source>
        <dbReference type="Google" id="ProtNLM"/>
    </source>
</evidence>
<gene>
    <name evidence="2" type="ORF">HYFRA_00007558</name>
</gene>
<dbReference type="Gene3D" id="3.40.50.1820">
    <property type="entry name" value="alpha/beta hydrolase"/>
    <property type="match status" value="1"/>
</dbReference>
<sequence>YPTAQSFLRRSYPPSVGGLVALLLLSLAWGAVAEDSGYKHPIVLSRTGGFPIGGNIISNPNGSDLTLSCDHGYIEYFIPQTARETSLIMWHSSSTQVWQNRWDGGEGYKDMFLRRNYPVYLWDGPRVGRANWGCVPMNYVPQYVDQKNFKSWNFGPQYKDWWPGVQFPTENEEAWKDATRSRYDEFDTVENVELHSDVAAFAADSGKLGDNIIYLTNSAGGLRAQLTAIKSSSDNIKGMVTYESIGYVFPDNVEVVPGTGGFGPFVVPVEDFKKLAKLTAIQFVWGDNRPSNNTSVSQSRYAAELINSYGGNAEVLMLGDAGLKGSTHIPFADMDNEKVACLLDSFLEKNGLDGYVKDGKPRRGQREVKQENI</sequence>
<reference evidence="2" key="1">
    <citation type="submission" date="2021-07" db="EMBL/GenBank/DDBJ databases">
        <authorList>
            <person name="Durling M."/>
        </authorList>
    </citation>
    <scope>NUCLEOTIDE SEQUENCE</scope>
</reference>
<dbReference type="AlphaFoldDB" id="A0A9N9KVF5"/>
<evidence type="ECO:0000313" key="3">
    <source>
        <dbReference type="Proteomes" id="UP000696280"/>
    </source>
</evidence>
<comment type="caution">
    <text evidence="2">The sequence shown here is derived from an EMBL/GenBank/DDBJ whole genome shotgun (WGS) entry which is preliminary data.</text>
</comment>
<dbReference type="CDD" id="cd12810">
    <property type="entry name" value="Esterase_713_like-3"/>
    <property type="match status" value="1"/>
</dbReference>